<gene>
    <name evidence="4" type="ORF">AWT83_12615</name>
    <name evidence="7" type="ORF">B1P95_10575</name>
    <name evidence="8" type="ORF">CQR37_03540</name>
    <name evidence="11" type="ORF">CYQ77_11020</name>
    <name evidence="9" type="ORF">DKP91_04600</name>
    <name evidence="12" type="ORF">DTPHA_601226</name>
    <name evidence="10" type="ORF">EB12_00931</name>
    <name evidence="3" type="ORF">GBM73_02775</name>
    <name evidence="5" type="ORF">KYX88_12050</name>
    <name evidence="6" type="ORF">P6Z85_01785</name>
</gene>
<reference evidence="5" key="9">
    <citation type="journal article" date="2022" name="J. Anim. Sci.">
        <title>Whole genome sequence analyses-based assessment of virulence potential and antimicrobial susceptibilities and resistance of Enterococcus faecium strains isolated from commercial swine and cattle probiotic products.</title>
        <authorList>
            <person name="Shridhar P.B."/>
            <person name="Amachawadi R.G."/>
            <person name="Tokach M."/>
            <person name="Patel I."/>
            <person name="Gangiredla J."/>
            <person name="Mammel M."/>
            <person name="Nagaraja T.G."/>
        </authorList>
    </citation>
    <scope>NUCLEOTIDE SEQUENCE</scope>
    <source>
        <strain evidence="5">EF215</strain>
    </source>
</reference>
<dbReference type="RefSeq" id="WP_002286047.1">
    <property type="nucleotide sequence ID" value="NZ_AP022341.1"/>
</dbReference>
<dbReference type="EMBL" id="MVGJ01000059">
    <property type="protein sequence ID" value="OOL82195.1"/>
    <property type="molecule type" value="Genomic_DNA"/>
</dbReference>
<sequence length="94" mass="10372">MKIFAVCQSGLGTSFMVEMNIKQALADLGADVDEFEVSHTDVGSVSSDMADYFFIEHSLKDTLTSIPDEKLVPLQSIIDSEEVKEKVTKILSKE</sequence>
<reference evidence="7 15" key="4">
    <citation type="submission" date="2017-02" db="EMBL/GenBank/DDBJ databases">
        <title>Clonality and virulence of isolates of VRE in Hematopoietic Stem Cell Transplanted (HSCT) patients.</title>
        <authorList>
            <person name="Marchi A.P."/>
            <person name="Martins R.C."/>
            <person name="Marie S.K."/>
            <person name="Levin A.S."/>
            <person name="Costa S.F."/>
        </authorList>
    </citation>
    <scope>NUCLEOTIDE SEQUENCE [LARGE SCALE GENOMIC DNA]</scope>
    <source>
        <strain evidence="7 15">LIM1759</strain>
    </source>
</reference>
<dbReference type="Proteomes" id="UP000249070">
    <property type="component" value="Unassembled WGS sequence"/>
</dbReference>
<evidence type="ECO:0000313" key="9">
    <source>
        <dbReference type="EMBL" id="PZM56356.1"/>
    </source>
</evidence>
<dbReference type="Proteomes" id="UP001139644">
    <property type="component" value="Unassembled WGS sequence"/>
</dbReference>
<evidence type="ECO:0000313" key="14">
    <source>
        <dbReference type="Proteomes" id="UP000183509"/>
    </source>
</evidence>
<evidence type="ECO:0000313" key="15">
    <source>
        <dbReference type="Proteomes" id="UP000191171"/>
    </source>
</evidence>
<reference evidence="6" key="10">
    <citation type="submission" date="2023-03" db="EMBL/GenBank/DDBJ databases">
        <authorList>
            <person name="Shen W."/>
            <person name="Cai J."/>
        </authorList>
    </citation>
    <scope>NUCLEOTIDE SEQUENCE</scope>
    <source>
        <strain evidence="6">B1010-2</strain>
    </source>
</reference>
<dbReference type="InterPro" id="IPR013011">
    <property type="entry name" value="PTS_EIIB_2"/>
</dbReference>
<dbReference type="STRING" id="1352.AL014_06085"/>
<evidence type="ECO:0000313" key="3">
    <source>
        <dbReference type="EMBL" id="KAB7576304.1"/>
    </source>
</evidence>
<dbReference type="EMBL" id="PJVH01000042">
    <property type="protein sequence ID" value="RXU85424.1"/>
    <property type="molecule type" value="Genomic_DNA"/>
</dbReference>
<reference evidence="12 14" key="3">
    <citation type="submission" date="2016-04" db="EMBL/GenBank/DDBJ databases">
        <authorList>
            <person name="Millard A."/>
        </authorList>
    </citation>
    <scope>NUCLEOTIDE SEQUENCE [LARGE SCALE GENOMIC DNA]</scope>
    <source>
        <strain evidence="12">Isolate 22</strain>
    </source>
</reference>
<evidence type="ECO:0000313" key="19">
    <source>
        <dbReference type="Proteomes" id="UP000289562"/>
    </source>
</evidence>
<dbReference type="InterPro" id="IPR003501">
    <property type="entry name" value="PTS_EIIB_2/3"/>
</dbReference>
<evidence type="ECO:0000313" key="6">
    <source>
        <dbReference type="EMBL" id="MDT2368919.1"/>
    </source>
</evidence>
<comment type="caution">
    <text evidence="4">The sequence shown here is derived from an EMBL/GenBank/DDBJ whole genome shotgun (WGS) entry which is preliminary data.</text>
</comment>
<dbReference type="EC" id="2.7.1.191" evidence="12"/>
<dbReference type="Proteomes" id="UP000183509">
    <property type="component" value="Unassembled WGS sequence"/>
</dbReference>
<dbReference type="SUPFAM" id="SSF52794">
    <property type="entry name" value="PTS system IIB component-like"/>
    <property type="match status" value="1"/>
</dbReference>
<dbReference type="Proteomes" id="UP000289562">
    <property type="component" value="Unassembled WGS sequence"/>
</dbReference>
<dbReference type="GeneID" id="66454305"/>
<keyword evidence="3" id="KW-0813">Transport</keyword>
<evidence type="ECO:0000313" key="7">
    <source>
        <dbReference type="EMBL" id="OOL82195.1"/>
    </source>
</evidence>
<reference evidence="8 16" key="5">
    <citation type="submission" date="2017-10" db="EMBL/GenBank/DDBJ databases">
        <title>Draft genomes of the Enterococcus faecium isolated from human feces before and after Helicobacter pylori eradication therapy.</title>
        <authorList>
            <person name="Prianichniikov N.A."/>
            <person name="Glushchenko O.E."/>
            <person name="Malakhova M.V."/>
        </authorList>
    </citation>
    <scope>NUCLEOTIDE SEQUENCE [LARGE SCALE GENOMIC DNA]</scope>
    <source>
        <strain evidence="8 16">Hp_5-7</strain>
    </source>
</reference>
<dbReference type="EMBL" id="QHGU01000015">
    <property type="protein sequence ID" value="PZM56356.1"/>
    <property type="molecule type" value="Genomic_DNA"/>
</dbReference>
<dbReference type="EMBL" id="LRHK01000001">
    <property type="protein sequence ID" value="KWX19270.1"/>
    <property type="molecule type" value="Genomic_DNA"/>
</dbReference>
<dbReference type="OMA" id="HNIEVTH"/>
<keyword evidence="3" id="KW-0762">Sugar transport</keyword>
<evidence type="ECO:0000313" key="20">
    <source>
        <dbReference type="Proteomes" id="UP000469871"/>
    </source>
</evidence>
<dbReference type="Proteomes" id="UP001260956">
    <property type="component" value="Unassembled WGS sequence"/>
</dbReference>
<name>A0A132PAC7_ENTFC</name>
<dbReference type="GO" id="GO:0009401">
    <property type="term" value="P:phosphoenolpyruvate-dependent sugar phosphotransferase system"/>
    <property type="evidence" value="ECO:0007669"/>
    <property type="project" value="InterPro"/>
</dbReference>
<proteinExistence type="predicted"/>
<dbReference type="EMBL" id="LEQJ01000005">
    <property type="protein sequence ID" value="RBS33331.1"/>
    <property type="molecule type" value="Genomic_DNA"/>
</dbReference>
<dbReference type="EMBL" id="JARPTX010000004">
    <property type="protein sequence ID" value="MDT2368919.1"/>
    <property type="molecule type" value="Genomic_DNA"/>
</dbReference>
<dbReference type="InterPro" id="IPR036095">
    <property type="entry name" value="PTS_EIIB-like_sf"/>
</dbReference>
<evidence type="ECO:0000313" key="11">
    <source>
        <dbReference type="EMBL" id="RXU85424.1"/>
    </source>
</evidence>
<dbReference type="Proteomes" id="UP000191171">
    <property type="component" value="Unassembled WGS sequence"/>
</dbReference>
<dbReference type="PROSITE" id="PS51099">
    <property type="entry name" value="PTS_EIIB_TYPE_2"/>
    <property type="match status" value="1"/>
</dbReference>
<dbReference type="Pfam" id="PF02302">
    <property type="entry name" value="PTS_IIB"/>
    <property type="match status" value="1"/>
</dbReference>
<reference evidence="3 20" key="8">
    <citation type="submission" date="2019-10" db="EMBL/GenBank/DDBJ databases">
        <title>Evolutionary dynamics of vancomycin-resistant Enterococcus faecium during gastrointestinal tract colonization and bloodstream infection in immunocompromised pediatric patients.</title>
        <authorList>
            <person name="Chilambi G.S."/>
            <person name="Nordstrom H.R."/>
            <person name="Evans D.R."/>
            <person name="Ferrolino J."/>
            <person name="Hayden R.T."/>
            <person name="Maron G.M."/>
            <person name="Vo A.N."/>
            <person name="Gilmore M.S."/>
            <person name="Wolf J."/>
            <person name="Rosch J.W."/>
            <person name="Van Tyne D."/>
        </authorList>
    </citation>
    <scope>NUCLEOTIDE SEQUENCE [LARGE SCALE GENOMIC DNA]</scope>
    <source>
        <strain evidence="3 20">VRECG27</strain>
    </source>
</reference>
<dbReference type="EMBL" id="FKLM01000015">
    <property type="protein sequence ID" value="SAZ03336.1"/>
    <property type="molecule type" value="Genomic_DNA"/>
</dbReference>
<evidence type="ECO:0000313" key="13">
    <source>
        <dbReference type="Proteomes" id="UP000070452"/>
    </source>
</evidence>
<evidence type="ECO:0000256" key="1">
    <source>
        <dbReference type="ARBA" id="ARBA00022679"/>
    </source>
</evidence>
<keyword evidence="1 12" id="KW-0808">Transferase</keyword>
<dbReference type="EMBL" id="WEFP01000001">
    <property type="protein sequence ID" value="KAB7576304.1"/>
    <property type="molecule type" value="Genomic_DNA"/>
</dbReference>
<dbReference type="PATRIC" id="fig|1352.1358.peg.1781"/>
<evidence type="ECO:0000313" key="4">
    <source>
        <dbReference type="EMBL" id="KWX19270.1"/>
    </source>
</evidence>
<feature type="domain" description="PTS EIIB type-2" evidence="2">
    <location>
        <begin position="1"/>
        <end position="94"/>
    </location>
</feature>
<evidence type="ECO:0000259" key="2">
    <source>
        <dbReference type="PROSITE" id="PS51099"/>
    </source>
</evidence>
<accession>A0A132PAC7</accession>
<dbReference type="EMBL" id="JAIFOC010000126">
    <property type="protein sequence ID" value="MBX4223517.1"/>
    <property type="molecule type" value="Genomic_DNA"/>
</dbReference>
<reference evidence="9 17" key="7">
    <citation type="submission" date="2018-05" db="EMBL/GenBank/DDBJ databases">
        <title>Vancomycin-resistant Enterococcus faecium strain from Chelyabinsk, Russia.</title>
        <authorList>
            <person name="Gostev V."/>
            <person name="Goncharov A."/>
            <person name="Kolodzhieva V."/>
            <person name="Suvorov A."/>
            <person name="Sidorenko S."/>
            <person name="Zueva L."/>
        </authorList>
    </citation>
    <scope>NUCLEOTIDE SEQUENCE [LARGE SCALE GENOMIC DNA]</scope>
    <source>
        <strain evidence="9 17">20</strain>
    </source>
</reference>
<dbReference type="Proteomes" id="UP000469871">
    <property type="component" value="Unassembled WGS sequence"/>
</dbReference>
<dbReference type="EMBL" id="PCGC01000005">
    <property type="protein sequence ID" value="PHL22366.1"/>
    <property type="molecule type" value="Genomic_DNA"/>
</dbReference>
<evidence type="ECO:0000313" key="5">
    <source>
        <dbReference type="EMBL" id="MBX4223517.1"/>
    </source>
</evidence>
<reference evidence="4 13" key="2">
    <citation type="submission" date="2016-01" db="EMBL/GenBank/DDBJ databases">
        <title>Molecular Mechanisms for transfer of large genomic segments between Enterococcus faecium strains.</title>
        <authorList>
            <person name="Garcia-Solache M.A."/>
            <person name="Lebreton F."/>
            <person name="Mclaughlin R.E."/>
            <person name="Whiteaker J.D."/>
            <person name="Gilmore M.S."/>
            <person name="Rice L.B."/>
        </authorList>
    </citation>
    <scope>NUCLEOTIDE SEQUENCE [LARGE SCALE GENOMIC DNA]</scope>
    <source>
        <strain evidence="4 13">D344RRF x C68</strain>
    </source>
</reference>
<organism evidence="4 13">
    <name type="scientific">Enterococcus faecium</name>
    <name type="common">Streptococcus faecium</name>
    <dbReference type="NCBI Taxonomy" id="1352"/>
    <lineage>
        <taxon>Bacteria</taxon>
        <taxon>Bacillati</taxon>
        <taxon>Bacillota</taxon>
        <taxon>Bacilli</taxon>
        <taxon>Lactobacillales</taxon>
        <taxon>Enterococcaceae</taxon>
        <taxon>Enterococcus</taxon>
    </lineage>
</organism>
<evidence type="ECO:0000313" key="16">
    <source>
        <dbReference type="Proteomes" id="UP000224303"/>
    </source>
</evidence>
<dbReference type="Gene3D" id="3.40.50.2300">
    <property type="match status" value="1"/>
</dbReference>
<dbReference type="Proteomes" id="UP000253144">
    <property type="component" value="Unassembled WGS sequence"/>
</dbReference>
<evidence type="ECO:0000313" key="17">
    <source>
        <dbReference type="Proteomes" id="UP000249070"/>
    </source>
</evidence>
<evidence type="ECO:0000313" key="18">
    <source>
        <dbReference type="Proteomes" id="UP000253144"/>
    </source>
</evidence>
<evidence type="ECO:0000313" key="8">
    <source>
        <dbReference type="EMBL" id="PHL22366.1"/>
    </source>
</evidence>
<protein>
    <submittedName>
        <fullName evidence="4">PTS lactose transporter subunit IIB</fullName>
    </submittedName>
    <submittedName>
        <fullName evidence="3">PTS sugar transporter subunit IIB</fullName>
    </submittedName>
    <submittedName>
        <fullName evidence="10">PTS system ascorbate-specific transporter subunit IIB</fullName>
        <ecNumber evidence="12">2.7.1.191</ecNumber>
    </submittedName>
</protein>
<dbReference type="Proteomes" id="UP000224303">
    <property type="component" value="Unassembled WGS sequence"/>
</dbReference>
<dbReference type="AlphaFoldDB" id="A0A132PAC7"/>
<dbReference type="GO" id="GO:0008982">
    <property type="term" value="F:protein-N(PI)-phosphohistidine-sugar phosphotransferase activity"/>
    <property type="evidence" value="ECO:0007669"/>
    <property type="project" value="InterPro"/>
</dbReference>
<dbReference type="Proteomes" id="UP000070452">
    <property type="component" value="Unassembled WGS sequence"/>
</dbReference>
<evidence type="ECO:0000313" key="10">
    <source>
        <dbReference type="EMBL" id="RBS33331.1"/>
    </source>
</evidence>
<evidence type="ECO:0000313" key="12">
    <source>
        <dbReference type="EMBL" id="SAZ03336.1"/>
    </source>
</evidence>
<dbReference type="CDD" id="cd05563">
    <property type="entry name" value="PTS_IIB_ascorbate"/>
    <property type="match status" value="1"/>
</dbReference>
<reference evidence="11 19" key="6">
    <citation type="submission" date="2017-12" db="EMBL/GenBank/DDBJ databases">
        <title>A pool of 800 enterococci isolated from chicken carcass rinse samples from New Zealand.</title>
        <authorList>
            <person name="Zhang J."/>
            <person name="Rogers L."/>
            <person name="Midwinter A."/>
            <person name="French N."/>
        </authorList>
    </citation>
    <scope>NUCLEOTIDE SEQUENCE [LARGE SCALE GENOMIC DNA]</scope>
    <source>
        <strain evidence="11 19">EN697</strain>
    </source>
</reference>
<reference evidence="10 18" key="1">
    <citation type="submission" date="2015-06" db="EMBL/GenBank/DDBJ databases">
        <title>The Genome Sequence of Enterococcus faecium 131EA1.</title>
        <authorList>
            <consortium name="The Broad Institute Genomics Platform"/>
            <consortium name="The Broad Institute Genome Sequencing Center for Infectious Disease"/>
            <person name="Earl A.M."/>
            <person name="Van Tyne D."/>
            <person name="Lebreton F."/>
            <person name="Saavedra J.T."/>
            <person name="Gilmore M.S."/>
            <person name="Manson Mcguire A."/>
            <person name="Clock S."/>
            <person name="Crupain M."/>
            <person name="Rangan U."/>
            <person name="Young S."/>
            <person name="Abouelleil A."/>
            <person name="Cao P."/>
            <person name="Chapman S.B."/>
            <person name="Griggs A."/>
            <person name="Priest M."/>
            <person name="Shea T."/>
            <person name="Wortman J."/>
            <person name="Nusbaum C."/>
            <person name="Birren B."/>
        </authorList>
    </citation>
    <scope>NUCLEOTIDE SEQUENCE [LARGE SCALE GENOMIC DNA]</scope>
    <source>
        <strain evidence="10 18">131EA1</strain>
    </source>
</reference>